<dbReference type="AlphaFoldDB" id="A0A9P0KCV3"/>
<organism evidence="3 4">
    <name type="scientific">Acanthoscelides obtectus</name>
    <name type="common">Bean weevil</name>
    <name type="synonym">Bruchus obtectus</name>
    <dbReference type="NCBI Taxonomy" id="200917"/>
    <lineage>
        <taxon>Eukaryota</taxon>
        <taxon>Metazoa</taxon>
        <taxon>Ecdysozoa</taxon>
        <taxon>Arthropoda</taxon>
        <taxon>Hexapoda</taxon>
        <taxon>Insecta</taxon>
        <taxon>Pterygota</taxon>
        <taxon>Neoptera</taxon>
        <taxon>Endopterygota</taxon>
        <taxon>Coleoptera</taxon>
        <taxon>Polyphaga</taxon>
        <taxon>Cucujiformia</taxon>
        <taxon>Chrysomeloidea</taxon>
        <taxon>Chrysomelidae</taxon>
        <taxon>Bruchinae</taxon>
        <taxon>Bruchini</taxon>
        <taxon>Acanthoscelides</taxon>
    </lineage>
</organism>
<dbReference type="OrthoDB" id="1510206at2759"/>
<dbReference type="Gene3D" id="3.90.110.10">
    <property type="entry name" value="Lactate dehydrogenase/glycoside hydrolase, family 4, C-terminal"/>
    <property type="match status" value="1"/>
</dbReference>
<keyword evidence="1" id="KW-0560">Oxidoreductase</keyword>
<protein>
    <recommendedName>
        <fullName evidence="2">Lactate/malate dehydrogenase C-terminal domain-containing protein</fullName>
    </recommendedName>
</protein>
<dbReference type="GO" id="GO:0006108">
    <property type="term" value="P:malate metabolic process"/>
    <property type="evidence" value="ECO:0007669"/>
    <property type="project" value="InterPro"/>
</dbReference>
<gene>
    <name evidence="3" type="ORF">ACAOBT_LOCUS9003</name>
</gene>
<accession>A0A9P0KCV3</accession>
<keyword evidence="4" id="KW-1185">Reference proteome</keyword>
<reference evidence="3" key="1">
    <citation type="submission" date="2022-03" db="EMBL/GenBank/DDBJ databases">
        <authorList>
            <person name="Sayadi A."/>
        </authorList>
    </citation>
    <scope>NUCLEOTIDE SEQUENCE</scope>
</reference>
<comment type="caution">
    <text evidence="3">The sequence shown here is derived from an EMBL/GenBank/DDBJ whole genome shotgun (WGS) entry which is preliminary data.</text>
</comment>
<dbReference type="InterPro" id="IPR015955">
    <property type="entry name" value="Lactate_DH/Glyco_Ohase_4_C"/>
</dbReference>
<dbReference type="Gene3D" id="3.40.50.720">
    <property type="entry name" value="NAD(P)-binding Rossmann-like Domain"/>
    <property type="match status" value="1"/>
</dbReference>
<proteinExistence type="predicted"/>
<feature type="domain" description="Lactate/malate dehydrogenase C-terminal" evidence="2">
    <location>
        <begin position="367"/>
        <end position="474"/>
    </location>
</feature>
<evidence type="ECO:0000313" key="3">
    <source>
        <dbReference type="EMBL" id="CAH1970591.1"/>
    </source>
</evidence>
<dbReference type="InterPro" id="IPR022383">
    <property type="entry name" value="Lactate/malate_DH_C"/>
</dbReference>
<dbReference type="GO" id="GO:0016615">
    <property type="term" value="F:malate dehydrogenase activity"/>
    <property type="evidence" value="ECO:0007669"/>
    <property type="project" value="InterPro"/>
</dbReference>
<dbReference type="SUPFAM" id="SSF56327">
    <property type="entry name" value="LDH C-terminal domain-like"/>
    <property type="match status" value="1"/>
</dbReference>
<dbReference type="PANTHER" id="PTHR23382">
    <property type="entry name" value="MALATE DEHYDROGENASE"/>
    <property type="match status" value="1"/>
</dbReference>
<dbReference type="Proteomes" id="UP001152888">
    <property type="component" value="Unassembled WGS sequence"/>
</dbReference>
<dbReference type="GO" id="GO:0016616">
    <property type="term" value="F:oxidoreductase activity, acting on the CH-OH group of donors, NAD or NADP as acceptor"/>
    <property type="evidence" value="ECO:0007669"/>
    <property type="project" value="InterPro"/>
</dbReference>
<dbReference type="EMBL" id="CAKOFQ010006776">
    <property type="protein sequence ID" value="CAH1970591.1"/>
    <property type="molecule type" value="Genomic_DNA"/>
</dbReference>
<evidence type="ECO:0000313" key="4">
    <source>
        <dbReference type="Proteomes" id="UP001152888"/>
    </source>
</evidence>
<evidence type="ECO:0000259" key="2">
    <source>
        <dbReference type="Pfam" id="PF02866"/>
    </source>
</evidence>
<evidence type="ECO:0000256" key="1">
    <source>
        <dbReference type="ARBA" id="ARBA00023002"/>
    </source>
</evidence>
<name>A0A9P0KCV3_ACAOB</name>
<dbReference type="InterPro" id="IPR010945">
    <property type="entry name" value="Malate_DH_type2"/>
</dbReference>
<sequence length="508" mass="58623">MPYFVISGEPRCPNYAHALVVAHYLSEKLPNFIYKKIEMDGLDWAEYVDKLNKQNKWYIAKGPVVWKEINMWGGKRYLIGGLGEFWEYVYCYYGLESIIPKSDLLKLANDNLKFYEEHHQQAMHKQKEKNVRNITIYGACAFDNPFIMMNLIEIPDLSKTRGIDFKLFDRSWGHSEKCKQLLRDDAEFINDQRVFGARDIAHVAKDEREAIEDCDVLIYIENCSKQHEEDEDTWLNRCYRNMLQLSDTINRYAKRTLLIIMNNPGPSCFMASCLVDTCTKIKLSNIVAVTAHEGLPFVRLVSEKTGVPICKMSAPAVWGFVGIHSFVDSRNIVFKADMLRPYERALKAPPGSTLALGTIQSELRKISYMLTEDENGLNKEVENRKTTIEKRLERPPMLGRNRALVSLLKLWFAPHRPDEIISLGVCSDHSFHIPAGVVFSQPVMLNQKGKWSPYSRFPLISDFAKKEIEKSIDVSNRILDKFNIFKSKEDDVLQYKLYDYPVGLAEEG</sequence>
<dbReference type="Pfam" id="PF02866">
    <property type="entry name" value="Ldh_1_C"/>
    <property type="match status" value="1"/>
</dbReference>